<dbReference type="PANTHER" id="PTHR30537">
    <property type="entry name" value="HTH-TYPE TRANSCRIPTIONAL REGULATOR"/>
    <property type="match status" value="1"/>
</dbReference>
<feature type="domain" description="HTH lysR-type" evidence="5">
    <location>
        <begin position="1"/>
        <end position="58"/>
    </location>
</feature>
<accession>A0ABU8EW89</accession>
<dbReference type="Pfam" id="PF03466">
    <property type="entry name" value="LysR_substrate"/>
    <property type="match status" value="1"/>
</dbReference>
<comment type="similarity">
    <text evidence="1">Belongs to the LysR transcriptional regulatory family.</text>
</comment>
<dbReference type="PANTHER" id="PTHR30537:SF10">
    <property type="entry name" value="TRANSCRIPTIONAL REGULATOR-RELATED"/>
    <property type="match status" value="1"/>
</dbReference>
<dbReference type="Proteomes" id="UP001382455">
    <property type="component" value="Unassembled WGS sequence"/>
</dbReference>
<protein>
    <submittedName>
        <fullName evidence="6">LysR family transcriptional regulator</fullName>
    </submittedName>
</protein>
<keyword evidence="7" id="KW-1185">Reference proteome</keyword>
<dbReference type="EMBL" id="JBAWKS010000002">
    <property type="protein sequence ID" value="MEI4551151.1"/>
    <property type="molecule type" value="Genomic_DNA"/>
</dbReference>
<sequence>MDWTGVSEFVAVAETQSFTAAADKLGSSVVNVSRKVKALEQRLGVKLLQRTTRKVSLTEMGQQYYYDCKPLVEGLALAELNVSNIQHGISGQIRVTAPVTFGERYIAPLVNEFLALHGQIEVDLVLTNQKLDLIDSSIDVAIRLGHLNDSNLIAKKLATRQMFVCASPDYIATHGEPHTLSELAMHQCLVGSNQYWRFLQQGKGRNIRVNGRLKCNSGVSLLDAAISGLGLAQLPDYYVGDALARGDLVEVLPSYRDKEEGIWALYGHNRALPSKLDLFIRFLQQHIKKPA</sequence>
<dbReference type="RefSeq" id="WP_010558648.1">
    <property type="nucleotide sequence ID" value="NZ_CP023399.1"/>
</dbReference>
<dbReference type="InterPro" id="IPR000847">
    <property type="entry name" value="LysR_HTH_N"/>
</dbReference>
<keyword evidence="4" id="KW-0804">Transcription</keyword>
<evidence type="ECO:0000256" key="3">
    <source>
        <dbReference type="ARBA" id="ARBA00023125"/>
    </source>
</evidence>
<dbReference type="PROSITE" id="PS50931">
    <property type="entry name" value="HTH_LYSR"/>
    <property type="match status" value="1"/>
</dbReference>
<dbReference type="Gene3D" id="3.40.190.290">
    <property type="match status" value="1"/>
</dbReference>
<evidence type="ECO:0000256" key="2">
    <source>
        <dbReference type="ARBA" id="ARBA00023015"/>
    </source>
</evidence>
<dbReference type="InterPro" id="IPR058163">
    <property type="entry name" value="LysR-type_TF_proteobact-type"/>
</dbReference>
<organism evidence="6 7">
    <name type="scientific">Pseudoalteromonas spongiae</name>
    <dbReference type="NCBI Taxonomy" id="298657"/>
    <lineage>
        <taxon>Bacteria</taxon>
        <taxon>Pseudomonadati</taxon>
        <taxon>Pseudomonadota</taxon>
        <taxon>Gammaproteobacteria</taxon>
        <taxon>Alteromonadales</taxon>
        <taxon>Pseudoalteromonadaceae</taxon>
        <taxon>Pseudoalteromonas</taxon>
    </lineage>
</organism>
<evidence type="ECO:0000313" key="6">
    <source>
        <dbReference type="EMBL" id="MEI4551151.1"/>
    </source>
</evidence>
<name>A0ABU8EW89_9GAMM</name>
<evidence type="ECO:0000256" key="1">
    <source>
        <dbReference type="ARBA" id="ARBA00009437"/>
    </source>
</evidence>
<dbReference type="SUPFAM" id="SSF53850">
    <property type="entry name" value="Periplasmic binding protein-like II"/>
    <property type="match status" value="1"/>
</dbReference>
<proteinExistence type="inferred from homology"/>
<evidence type="ECO:0000259" key="5">
    <source>
        <dbReference type="PROSITE" id="PS50931"/>
    </source>
</evidence>
<gene>
    <name evidence="6" type="ORF">WAE96_15870</name>
</gene>
<dbReference type="InterPro" id="IPR036388">
    <property type="entry name" value="WH-like_DNA-bd_sf"/>
</dbReference>
<reference evidence="6 7" key="1">
    <citation type="submission" date="2023-12" db="EMBL/GenBank/DDBJ databases">
        <title>Friends and Foes: Symbiotic and Algicidal bacterial influence on Karenia brevis blooms.</title>
        <authorList>
            <person name="Fei C."/>
            <person name="Mohamed A.R."/>
            <person name="Booker A."/>
            <person name="Arshad M."/>
            <person name="Klass S."/>
            <person name="Ahn S."/>
            <person name="Gilbert P.M."/>
            <person name="Heil C.A."/>
            <person name="Martinez J.M."/>
            <person name="Amin S.A."/>
        </authorList>
    </citation>
    <scope>NUCLEOTIDE SEQUENCE [LARGE SCALE GENOMIC DNA]</scope>
    <source>
        <strain evidence="6 7">CE15</strain>
    </source>
</reference>
<dbReference type="Pfam" id="PF00126">
    <property type="entry name" value="HTH_1"/>
    <property type="match status" value="1"/>
</dbReference>
<keyword evidence="3" id="KW-0238">DNA-binding</keyword>
<evidence type="ECO:0000256" key="4">
    <source>
        <dbReference type="ARBA" id="ARBA00023163"/>
    </source>
</evidence>
<dbReference type="InterPro" id="IPR005119">
    <property type="entry name" value="LysR_subst-bd"/>
</dbReference>
<evidence type="ECO:0000313" key="7">
    <source>
        <dbReference type="Proteomes" id="UP001382455"/>
    </source>
</evidence>
<keyword evidence="2" id="KW-0805">Transcription regulation</keyword>
<comment type="caution">
    <text evidence="6">The sequence shown here is derived from an EMBL/GenBank/DDBJ whole genome shotgun (WGS) entry which is preliminary data.</text>
</comment>
<dbReference type="InterPro" id="IPR036390">
    <property type="entry name" value="WH_DNA-bd_sf"/>
</dbReference>
<dbReference type="Gene3D" id="1.10.10.10">
    <property type="entry name" value="Winged helix-like DNA-binding domain superfamily/Winged helix DNA-binding domain"/>
    <property type="match status" value="1"/>
</dbReference>
<dbReference type="SUPFAM" id="SSF46785">
    <property type="entry name" value="Winged helix' DNA-binding domain"/>
    <property type="match status" value="1"/>
</dbReference>